<proteinExistence type="predicted"/>
<dbReference type="WBParaSite" id="RSKR_0000488100.1">
    <property type="protein sequence ID" value="RSKR_0000488100.1"/>
    <property type="gene ID" value="RSKR_0000488100"/>
</dbReference>
<sequence length="513" mass="57593">MRIPPRNNGGQAPPKFRGIKRLLPVELGGGDMSTPVPAKMMALKYPVAGGANRPLKALIPKIKYATQPNSGPPINGITAQTTDREIPRSIQAILKINQLPIHKDAASPPGSALLNDVKKVIQAKGPVKDIPPASGNARVDNSLLRLTQKFLQLREGGEWADTLNLNDAAESLGVQKRRLYDITNVLEGIDMIEKTGKNSIRWKNKTDNDVFEREEAKLKSQIVLLQETEDSLDEHIKSFTGLLKVTKGDPLNLPYLYNTFHDIRNCALPDAADGTTIIFRAPNETRSTLEVHDPVIFGKFELTLKNRDGEPISAIVSTSTDSAMANYDLDMNTRIIGNSDPKVFSTIIRDQNFNSNNPLNYELEGSQKDEDHLAEDEICIKMEEDSQSPLQVYQPSSHDYAHHPYEEIDFQTISHLPTQLDQFSQDDSLGGIEMSSLVNNYESQQLDFTQYLSPLKLNIDSFDAPHTYTINPDTGHHMYNAQYTYINPMDEQERYADNRDPHQNLYCVFENEF</sequence>
<name>A0AC35TV54_9BILA</name>
<organism evidence="1 2">
    <name type="scientific">Rhabditophanes sp. KR3021</name>
    <dbReference type="NCBI Taxonomy" id="114890"/>
    <lineage>
        <taxon>Eukaryota</taxon>
        <taxon>Metazoa</taxon>
        <taxon>Ecdysozoa</taxon>
        <taxon>Nematoda</taxon>
        <taxon>Chromadorea</taxon>
        <taxon>Rhabditida</taxon>
        <taxon>Tylenchina</taxon>
        <taxon>Panagrolaimomorpha</taxon>
        <taxon>Strongyloidoidea</taxon>
        <taxon>Alloionematidae</taxon>
        <taxon>Rhabditophanes</taxon>
    </lineage>
</organism>
<protein>
    <submittedName>
        <fullName evidence="2">E2F_TDP domain-containing protein</fullName>
    </submittedName>
</protein>
<accession>A0AC35TV54</accession>
<dbReference type="Proteomes" id="UP000095286">
    <property type="component" value="Unplaced"/>
</dbReference>
<evidence type="ECO:0000313" key="1">
    <source>
        <dbReference type="Proteomes" id="UP000095286"/>
    </source>
</evidence>
<reference evidence="2" key="1">
    <citation type="submission" date="2016-11" db="UniProtKB">
        <authorList>
            <consortium name="WormBaseParasite"/>
        </authorList>
    </citation>
    <scope>IDENTIFICATION</scope>
    <source>
        <strain evidence="2">KR3021</strain>
    </source>
</reference>
<evidence type="ECO:0000313" key="2">
    <source>
        <dbReference type="WBParaSite" id="RSKR_0000488100.1"/>
    </source>
</evidence>